<dbReference type="InterPro" id="IPR023393">
    <property type="entry name" value="START-like_dom_sf"/>
</dbReference>
<sequence length="167" mass="18292">MDSLFSHAARPERDVTASGEAPPSRVARVRLPAPRDIVYNAFVGDLHLWWPSSYTGFGEGTHPFIEDGIVGEEGPDGQLRSWGEVTGEEPGSLLEFAWTLAGPADAPTRVRVEFADDGDQTVVVLTHDGWARGREGRAQYEKYADWSVILGRFAAFFGQPADSVEET</sequence>
<keyword evidence="5" id="KW-1185">Reference proteome</keyword>
<organism evidence="4 5">
    <name type="scientific">Sinomonas cyclohexanicum</name>
    <name type="common">Corynebacterium cyclohexanicum</name>
    <dbReference type="NCBI Taxonomy" id="322009"/>
    <lineage>
        <taxon>Bacteria</taxon>
        <taxon>Bacillati</taxon>
        <taxon>Actinomycetota</taxon>
        <taxon>Actinomycetes</taxon>
        <taxon>Micrococcales</taxon>
        <taxon>Micrococcaceae</taxon>
        <taxon>Sinomonas</taxon>
    </lineage>
</organism>
<dbReference type="Proteomes" id="UP001319861">
    <property type="component" value="Chromosome"/>
</dbReference>
<accession>A0ABM7PRX9</accession>
<dbReference type="InterPro" id="IPR013538">
    <property type="entry name" value="ASHA1/2-like_C"/>
</dbReference>
<feature type="region of interest" description="Disordered" evidence="2">
    <location>
        <begin position="1"/>
        <end position="24"/>
    </location>
</feature>
<evidence type="ECO:0000313" key="4">
    <source>
        <dbReference type="EMBL" id="BCT74962.1"/>
    </source>
</evidence>
<evidence type="ECO:0000256" key="1">
    <source>
        <dbReference type="ARBA" id="ARBA00006817"/>
    </source>
</evidence>
<evidence type="ECO:0000259" key="3">
    <source>
        <dbReference type="Pfam" id="PF08327"/>
    </source>
</evidence>
<dbReference type="Gene3D" id="3.30.530.20">
    <property type="match status" value="1"/>
</dbReference>
<name>A0ABM7PRX9_SINCY</name>
<evidence type="ECO:0000256" key="2">
    <source>
        <dbReference type="SAM" id="MobiDB-lite"/>
    </source>
</evidence>
<evidence type="ECO:0000313" key="5">
    <source>
        <dbReference type="Proteomes" id="UP001319861"/>
    </source>
</evidence>
<dbReference type="SUPFAM" id="SSF55961">
    <property type="entry name" value="Bet v1-like"/>
    <property type="match status" value="1"/>
</dbReference>
<protein>
    <recommendedName>
        <fullName evidence="3">Activator of Hsp90 ATPase homologue 1/2-like C-terminal domain-containing protein</fullName>
    </recommendedName>
</protein>
<dbReference type="EMBL" id="AP024525">
    <property type="protein sequence ID" value="BCT74962.1"/>
    <property type="molecule type" value="Genomic_DNA"/>
</dbReference>
<comment type="similarity">
    <text evidence="1">Belongs to the AHA1 family.</text>
</comment>
<reference evidence="4 5" key="1">
    <citation type="journal article" date="2021" name="J. Biosci. Bioeng.">
        <title>Identification and characterization of a chc gene cluster responsible for the aromatization pathway of cyclohexanecarboxylate degradation in Sinomonas cyclohexanicum ATCC 51369.</title>
        <authorList>
            <person name="Yamamoto T."/>
            <person name="Hasegawa Y."/>
            <person name="Lau P.C.K."/>
            <person name="Iwaki H."/>
        </authorList>
    </citation>
    <scope>NUCLEOTIDE SEQUENCE [LARGE SCALE GENOMIC DNA]</scope>
    <source>
        <strain evidence="4 5">ATCC 51369</strain>
    </source>
</reference>
<proteinExistence type="inferred from homology"/>
<dbReference type="Pfam" id="PF08327">
    <property type="entry name" value="AHSA1"/>
    <property type="match status" value="1"/>
</dbReference>
<dbReference type="RefSeq" id="WP_189694316.1">
    <property type="nucleotide sequence ID" value="NZ_AP024525.1"/>
</dbReference>
<feature type="domain" description="Activator of Hsp90 ATPase homologue 1/2-like C-terminal" evidence="3">
    <location>
        <begin position="33"/>
        <end position="156"/>
    </location>
</feature>
<gene>
    <name evidence="4" type="ORF">SCMU_08040</name>
</gene>